<accession>A0A4Y1Z903</accession>
<evidence type="ECO:0000313" key="2">
    <source>
        <dbReference type="Proteomes" id="UP000319716"/>
    </source>
</evidence>
<dbReference type="Proteomes" id="UP000319716">
    <property type="component" value="Unassembled WGS sequence"/>
</dbReference>
<organism evidence="1 2">
    <name type="scientific">Sporolactobacillus inulinus</name>
    <dbReference type="NCBI Taxonomy" id="2078"/>
    <lineage>
        <taxon>Bacteria</taxon>
        <taxon>Bacillati</taxon>
        <taxon>Bacillota</taxon>
        <taxon>Bacilli</taxon>
        <taxon>Bacillales</taxon>
        <taxon>Sporolactobacillaceae</taxon>
        <taxon>Sporolactobacillus</taxon>
    </lineage>
</organism>
<comment type="caution">
    <text evidence="1">The sequence shown here is derived from an EMBL/GenBank/DDBJ whole genome shotgun (WGS) entry which is preliminary data.</text>
</comment>
<gene>
    <name evidence="1" type="ORF">NBRC111894_922</name>
</gene>
<dbReference type="EMBL" id="BEXB01000005">
    <property type="protein sequence ID" value="GAY75368.1"/>
    <property type="molecule type" value="Genomic_DNA"/>
</dbReference>
<reference evidence="1 2" key="1">
    <citation type="submission" date="2017-11" db="EMBL/GenBank/DDBJ databases">
        <title>Draft Genome Sequence of Sporolactobacillus inulinus NBRC 111894 Isolated from Koso, a Japanese Sugar-Vegetable Fermented Beverage.</title>
        <authorList>
            <person name="Chiou T.Y."/>
            <person name="Oshima K."/>
            <person name="Suda W."/>
            <person name="Hattori M."/>
            <person name="Takahashi T."/>
        </authorList>
    </citation>
    <scope>NUCLEOTIDE SEQUENCE [LARGE SCALE GENOMIC DNA]</scope>
    <source>
        <strain evidence="1 2">NBRC111894</strain>
    </source>
</reference>
<proteinExistence type="predicted"/>
<name>A0A4Y1Z903_9BACL</name>
<protein>
    <submittedName>
        <fullName evidence="1">Uncharacterized protein</fullName>
    </submittedName>
</protein>
<sequence>MSKRGMRVDWKTAFQKHLTMLGDYWVGNADLHKMPLDPEEKRRFTARSKALKDQEAEIERTLVRANHVRATSKREDLVVDYCLVMQWLIKHQSTFILEERLEIASLCCEINVWFRMPWCRSLQRKSRSLSGSPVNKHRLSYVRAPMIGWLPYAMPICGGTAEIRSIRLSPMIAPTIFLNVFMPGAFACGAIRFAAEAGGSSGRIGVSAGRLPMRCAGTCPNRKV</sequence>
<dbReference type="AlphaFoldDB" id="A0A4Y1Z903"/>
<evidence type="ECO:0000313" key="1">
    <source>
        <dbReference type="EMBL" id="GAY75368.1"/>
    </source>
</evidence>